<keyword evidence="7" id="KW-0325">Glycoprotein</keyword>
<dbReference type="InterPro" id="IPR042185">
    <property type="entry name" value="Serpin_sf_2"/>
</dbReference>
<dbReference type="Gene3D" id="2.30.39.10">
    <property type="entry name" value="Alpha-1-antitrypsin, domain 1"/>
    <property type="match status" value="1"/>
</dbReference>
<dbReference type="SMART" id="SM00093">
    <property type="entry name" value="SERPIN"/>
    <property type="match status" value="1"/>
</dbReference>
<evidence type="ECO:0000256" key="10">
    <source>
        <dbReference type="SAM" id="SignalP"/>
    </source>
</evidence>
<feature type="signal peptide" evidence="10">
    <location>
        <begin position="1"/>
        <end position="19"/>
    </location>
</feature>
<accession>A0AAD8E812</accession>
<keyword evidence="4" id="KW-0646">Protease inhibitor</keyword>
<feature type="region of interest" description="Disordered" evidence="9">
    <location>
        <begin position="420"/>
        <end position="453"/>
    </location>
</feature>
<dbReference type="InterPro" id="IPR000215">
    <property type="entry name" value="Serpin_fam"/>
</dbReference>
<evidence type="ECO:0000256" key="7">
    <source>
        <dbReference type="ARBA" id="ARBA00023180"/>
    </source>
</evidence>
<dbReference type="Pfam" id="PF00079">
    <property type="entry name" value="Serpin"/>
    <property type="match status" value="1"/>
</dbReference>
<dbReference type="FunFam" id="2.30.39.10:FF:000030">
    <property type="entry name" value="Serpin 2"/>
    <property type="match status" value="1"/>
</dbReference>
<reference evidence="12" key="1">
    <citation type="journal article" date="2023" name="IScience">
        <title>Live-bearing cockroach genome reveals convergent evolutionary mechanisms linked to viviparity in insects and beyond.</title>
        <authorList>
            <person name="Fouks B."/>
            <person name="Harrison M.C."/>
            <person name="Mikhailova A.A."/>
            <person name="Marchal E."/>
            <person name="English S."/>
            <person name="Carruthers M."/>
            <person name="Jennings E.C."/>
            <person name="Chiamaka E.L."/>
            <person name="Frigard R.A."/>
            <person name="Pippel M."/>
            <person name="Attardo G.M."/>
            <person name="Benoit J.B."/>
            <person name="Bornberg-Bauer E."/>
            <person name="Tobe S.S."/>
        </authorList>
    </citation>
    <scope>NUCLEOTIDE SEQUENCE</scope>
    <source>
        <strain evidence="12">Stay&amp;Tobe</strain>
    </source>
</reference>
<dbReference type="GO" id="GO:0004867">
    <property type="term" value="F:serine-type endopeptidase inhibitor activity"/>
    <property type="evidence" value="ECO:0007669"/>
    <property type="project" value="UniProtKB-KW"/>
</dbReference>
<evidence type="ECO:0000313" key="13">
    <source>
        <dbReference type="Proteomes" id="UP001233999"/>
    </source>
</evidence>
<comment type="caution">
    <text evidence="12">The sequence shown here is derived from an EMBL/GenBank/DDBJ whole genome shotgun (WGS) entry which is preliminary data.</text>
</comment>
<evidence type="ECO:0000256" key="8">
    <source>
        <dbReference type="RuleBase" id="RU000411"/>
    </source>
</evidence>
<evidence type="ECO:0000256" key="1">
    <source>
        <dbReference type="ARBA" id="ARBA00004613"/>
    </source>
</evidence>
<sequence length="453" mass="51116">MATLLHLAVLLFTLGTTVSAPQQEIPQSVIDEIFLSNNDYTDGDQFIPPSESTFDSFDWRLCQILHKRDAGNLIVSPISLKLMLAMVYEGADNQAAEELRTALGLSEDRLASRDKYFNILQSLERKEPNLVLEVASKMFLRNDLTPRSVYKKILQYIYSADLEQLDFSKSTQAVRTINSWVRKATHGHIESMLDDDVVSPNTMALLLNAIYFKGLWRYPFNPNSTMPGTFQVSPTTNVSAEFMMLAQYLYFSESVELDSKIIRLPYKGNKYSMFIVLPNKADGLNHLLEKVTPSLLRQQMFLMEEVEANLVLPKFKFEFTTELGDVLQEMGIREIFSPSTTNLGGIVRGKSVYVSKVLQKAALEVNEEGTEAYVTTGIVIDHRIGGESVNFYAKHPFMFFIQDEKNGTVIFVGKLVDPTNSDTPLTNSNPQNTSSKMENNSSGENKIQQDEKM</sequence>
<proteinExistence type="inferred from homology"/>
<comment type="similarity">
    <text evidence="2 8">Belongs to the serpin family.</text>
</comment>
<keyword evidence="13" id="KW-1185">Reference proteome</keyword>
<evidence type="ECO:0000256" key="2">
    <source>
        <dbReference type="ARBA" id="ARBA00009500"/>
    </source>
</evidence>
<gene>
    <name evidence="12" type="ORF">L9F63_004171</name>
</gene>
<feature type="domain" description="Serpin" evidence="11">
    <location>
        <begin position="59"/>
        <end position="418"/>
    </location>
</feature>
<feature type="chain" id="PRO_5042020786" description="Serpin domain-containing protein" evidence="10">
    <location>
        <begin position="20"/>
        <end position="453"/>
    </location>
</feature>
<dbReference type="InterPro" id="IPR023796">
    <property type="entry name" value="Serpin_dom"/>
</dbReference>
<dbReference type="InterPro" id="IPR036186">
    <property type="entry name" value="Serpin_sf"/>
</dbReference>
<protein>
    <recommendedName>
        <fullName evidence="11">Serpin domain-containing protein</fullName>
    </recommendedName>
</protein>
<dbReference type="InterPro" id="IPR042178">
    <property type="entry name" value="Serpin_sf_1"/>
</dbReference>
<evidence type="ECO:0000256" key="4">
    <source>
        <dbReference type="ARBA" id="ARBA00022690"/>
    </source>
</evidence>
<evidence type="ECO:0000259" key="11">
    <source>
        <dbReference type="SMART" id="SM00093"/>
    </source>
</evidence>
<keyword evidence="5 10" id="KW-0732">Signal</keyword>
<feature type="compositionally biased region" description="Polar residues" evidence="9">
    <location>
        <begin position="420"/>
        <end position="446"/>
    </location>
</feature>
<dbReference type="Proteomes" id="UP001233999">
    <property type="component" value="Unassembled WGS sequence"/>
</dbReference>
<evidence type="ECO:0000313" key="12">
    <source>
        <dbReference type="EMBL" id="KAJ9580154.1"/>
    </source>
</evidence>
<reference evidence="12" key="2">
    <citation type="submission" date="2023-05" db="EMBL/GenBank/DDBJ databases">
        <authorList>
            <person name="Fouks B."/>
        </authorList>
    </citation>
    <scope>NUCLEOTIDE SEQUENCE</scope>
    <source>
        <strain evidence="12">Stay&amp;Tobe</strain>
        <tissue evidence="12">Testes</tissue>
    </source>
</reference>
<evidence type="ECO:0000256" key="9">
    <source>
        <dbReference type="SAM" id="MobiDB-lite"/>
    </source>
</evidence>
<evidence type="ECO:0000256" key="5">
    <source>
        <dbReference type="ARBA" id="ARBA00022729"/>
    </source>
</evidence>
<dbReference type="EMBL" id="JASPKZ010008358">
    <property type="protein sequence ID" value="KAJ9580154.1"/>
    <property type="molecule type" value="Genomic_DNA"/>
</dbReference>
<evidence type="ECO:0000256" key="3">
    <source>
        <dbReference type="ARBA" id="ARBA00022525"/>
    </source>
</evidence>
<dbReference type="GO" id="GO:0005615">
    <property type="term" value="C:extracellular space"/>
    <property type="evidence" value="ECO:0007669"/>
    <property type="project" value="InterPro"/>
</dbReference>
<keyword evidence="3" id="KW-0964">Secreted</keyword>
<name>A0AAD8E812_DIPPU</name>
<evidence type="ECO:0000256" key="6">
    <source>
        <dbReference type="ARBA" id="ARBA00022900"/>
    </source>
</evidence>
<dbReference type="Gene3D" id="3.30.497.10">
    <property type="entry name" value="Antithrombin, subunit I, domain 2"/>
    <property type="match status" value="1"/>
</dbReference>
<dbReference type="PANTHER" id="PTHR11461:SF357">
    <property type="entry name" value="SERINE PROTEASE INHIBITOR 27A"/>
    <property type="match status" value="1"/>
</dbReference>
<organism evidence="12 13">
    <name type="scientific">Diploptera punctata</name>
    <name type="common">Pacific beetle cockroach</name>
    <dbReference type="NCBI Taxonomy" id="6984"/>
    <lineage>
        <taxon>Eukaryota</taxon>
        <taxon>Metazoa</taxon>
        <taxon>Ecdysozoa</taxon>
        <taxon>Arthropoda</taxon>
        <taxon>Hexapoda</taxon>
        <taxon>Insecta</taxon>
        <taxon>Pterygota</taxon>
        <taxon>Neoptera</taxon>
        <taxon>Polyneoptera</taxon>
        <taxon>Dictyoptera</taxon>
        <taxon>Blattodea</taxon>
        <taxon>Blaberoidea</taxon>
        <taxon>Blaberidae</taxon>
        <taxon>Diplopterinae</taxon>
        <taxon>Diploptera</taxon>
    </lineage>
</organism>
<dbReference type="AlphaFoldDB" id="A0AAD8E812"/>
<keyword evidence="6" id="KW-0722">Serine protease inhibitor</keyword>
<dbReference type="PANTHER" id="PTHR11461">
    <property type="entry name" value="SERINE PROTEASE INHIBITOR, SERPIN"/>
    <property type="match status" value="1"/>
</dbReference>
<dbReference type="SUPFAM" id="SSF56574">
    <property type="entry name" value="Serpins"/>
    <property type="match status" value="1"/>
</dbReference>
<comment type="subcellular location">
    <subcellularLocation>
        <location evidence="1">Secreted</location>
    </subcellularLocation>
</comment>